<gene>
    <name evidence="7" type="ORF">IAA45_10655</name>
</gene>
<keyword evidence="4 7" id="KW-0418">Kinase</keyword>
<evidence type="ECO:0000313" key="8">
    <source>
        <dbReference type="Proteomes" id="UP000886817"/>
    </source>
</evidence>
<sequence length="312" mass="33994">MKEIWTMGEPICEIMRPDKKMGLKEAGTFLGPYASGAPAIFIDTAAKLKHPCGFIGTIGEDDFGLCVKEKLEKDGVNCAYLSVDREVSTGVAFVAYDNEDERTFIYHVGNAAAGRIVYPEKMPENIGIFHVMGCSMMPTPYMAECVIKAVKSSYEQGAMISFDPNIRKEALKEQDLGELVAPIMERCSIFLPGKEELLLISQCDSVEEGAKKLFDNPVLKVIVLKDGSRGCRVMTREEDFQVPVCKIQAKDSTGAGDSFDAGFTSAYLQGKSLKECAQIASAAAALNTAAFGPMEGQVTPEAVAEMMERNYK</sequence>
<evidence type="ECO:0000256" key="5">
    <source>
        <dbReference type="ARBA" id="ARBA00022840"/>
    </source>
</evidence>
<dbReference type="Proteomes" id="UP000886817">
    <property type="component" value="Unassembled WGS sequence"/>
</dbReference>
<dbReference type="InterPro" id="IPR050306">
    <property type="entry name" value="PfkB_Carbo_kinase"/>
</dbReference>
<dbReference type="AlphaFoldDB" id="A0A9D1WJM5"/>
<dbReference type="InterPro" id="IPR011611">
    <property type="entry name" value="PfkB_dom"/>
</dbReference>
<keyword evidence="3" id="KW-0547">Nucleotide-binding</keyword>
<evidence type="ECO:0000313" key="7">
    <source>
        <dbReference type="EMBL" id="HIX60154.1"/>
    </source>
</evidence>
<dbReference type="CDD" id="cd01166">
    <property type="entry name" value="KdgK"/>
    <property type="match status" value="1"/>
</dbReference>
<comment type="similarity">
    <text evidence="1">Belongs to the carbohydrate kinase PfkB family.</text>
</comment>
<evidence type="ECO:0000256" key="2">
    <source>
        <dbReference type="ARBA" id="ARBA00022679"/>
    </source>
</evidence>
<organism evidence="7 8">
    <name type="scientific">Candidatus Blautia gallistercoris</name>
    <dbReference type="NCBI Taxonomy" id="2838490"/>
    <lineage>
        <taxon>Bacteria</taxon>
        <taxon>Bacillati</taxon>
        <taxon>Bacillota</taxon>
        <taxon>Clostridia</taxon>
        <taxon>Lachnospirales</taxon>
        <taxon>Lachnospiraceae</taxon>
        <taxon>Blautia</taxon>
    </lineage>
</organism>
<proteinExistence type="inferred from homology"/>
<comment type="caution">
    <text evidence="7">The sequence shown here is derived from an EMBL/GenBank/DDBJ whole genome shotgun (WGS) entry which is preliminary data.</text>
</comment>
<dbReference type="PROSITE" id="PS00584">
    <property type="entry name" value="PFKB_KINASES_2"/>
    <property type="match status" value="1"/>
</dbReference>
<feature type="domain" description="Carbohydrate kinase PfkB" evidence="6">
    <location>
        <begin position="35"/>
        <end position="295"/>
    </location>
</feature>
<dbReference type="Pfam" id="PF00294">
    <property type="entry name" value="PfkB"/>
    <property type="match status" value="1"/>
</dbReference>
<dbReference type="GO" id="GO:0005524">
    <property type="term" value="F:ATP binding"/>
    <property type="evidence" value="ECO:0007669"/>
    <property type="project" value="UniProtKB-KW"/>
</dbReference>
<name>A0A9D1WJM5_9FIRM</name>
<evidence type="ECO:0000259" key="6">
    <source>
        <dbReference type="Pfam" id="PF00294"/>
    </source>
</evidence>
<keyword evidence="2" id="KW-0808">Transferase</keyword>
<evidence type="ECO:0000256" key="4">
    <source>
        <dbReference type="ARBA" id="ARBA00022777"/>
    </source>
</evidence>
<dbReference type="SUPFAM" id="SSF53613">
    <property type="entry name" value="Ribokinase-like"/>
    <property type="match status" value="1"/>
</dbReference>
<dbReference type="Gene3D" id="3.40.1190.20">
    <property type="match status" value="1"/>
</dbReference>
<accession>A0A9D1WJM5</accession>
<dbReference type="EMBL" id="DXEX01000230">
    <property type="protein sequence ID" value="HIX60154.1"/>
    <property type="molecule type" value="Genomic_DNA"/>
</dbReference>
<dbReference type="InterPro" id="IPR002173">
    <property type="entry name" value="Carboh/pur_kinase_PfkB_CS"/>
</dbReference>
<protein>
    <submittedName>
        <fullName evidence="7">Sugar kinase</fullName>
    </submittedName>
</protein>
<keyword evidence="5" id="KW-0067">ATP-binding</keyword>
<evidence type="ECO:0000256" key="3">
    <source>
        <dbReference type="ARBA" id="ARBA00022741"/>
    </source>
</evidence>
<evidence type="ECO:0000256" key="1">
    <source>
        <dbReference type="ARBA" id="ARBA00010688"/>
    </source>
</evidence>
<dbReference type="InterPro" id="IPR029056">
    <property type="entry name" value="Ribokinase-like"/>
</dbReference>
<reference evidence="7" key="2">
    <citation type="submission" date="2021-04" db="EMBL/GenBank/DDBJ databases">
        <authorList>
            <person name="Gilroy R."/>
        </authorList>
    </citation>
    <scope>NUCLEOTIDE SEQUENCE</scope>
    <source>
        <strain evidence="7">ChiSjej1B19-8411</strain>
    </source>
</reference>
<dbReference type="GO" id="GO:0016301">
    <property type="term" value="F:kinase activity"/>
    <property type="evidence" value="ECO:0007669"/>
    <property type="project" value="UniProtKB-KW"/>
</dbReference>
<reference evidence="7" key="1">
    <citation type="journal article" date="2021" name="PeerJ">
        <title>Extensive microbial diversity within the chicken gut microbiome revealed by metagenomics and culture.</title>
        <authorList>
            <person name="Gilroy R."/>
            <person name="Ravi A."/>
            <person name="Getino M."/>
            <person name="Pursley I."/>
            <person name="Horton D.L."/>
            <person name="Alikhan N.F."/>
            <person name="Baker D."/>
            <person name="Gharbi K."/>
            <person name="Hall N."/>
            <person name="Watson M."/>
            <person name="Adriaenssens E.M."/>
            <person name="Foster-Nyarko E."/>
            <person name="Jarju S."/>
            <person name="Secka A."/>
            <person name="Antonio M."/>
            <person name="Oren A."/>
            <person name="Chaudhuri R.R."/>
            <person name="La Ragione R."/>
            <person name="Hildebrand F."/>
            <person name="Pallen M.J."/>
        </authorList>
    </citation>
    <scope>NUCLEOTIDE SEQUENCE</scope>
    <source>
        <strain evidence="7">ChiSjej1B19-8411</strain>
    </source>
</reference>
<dbReference type="PANTHER" id="PTHR43085:SF1">
    <property type="entry name" value="PSEUDOURIDINE KINASE-RELATED"/>
    <property type="match status" value="1"/>
</dbReference>
<dbReference type="PANTHER" id="PTHR43085">
    <property type="entry name" value="HEXOKINASE FAMILY MEMBER"/>
    <property type="match status" value="1"/>
</dbReference>